<dbReference type="Gene3D" id="3.40.50.300">
    <property type="entry name" value="P-loop containing nucleotide triphosphate hydrolases"/>
    <property type="match status" value="1"/>
</dbReference>
<dbReference type="Gene3D" id="1.10.287.1490">
    <property type="match status" value="1"/>
</dbReference>
<feature type="compositionally biased region" description="Basic and acidic residues" evidence="3">
    <location>
        <begin position="135"/>
        <end position="149"/>
    </location>
</feature>
<reference evidence="4 5" key="1">
    <citation type="journal article" date="2022" name="bioRxiv">
        <title>Genomics of Preaxostyla Flagellates Illuminates Evolutionary Transitions and the Path Towards Mitochondrial Loss.</title>
        <authorList>
            <person name="Novak L.V.F."/>
            <person name="Treitli S.C."/>
            <person name="Pyrih J."/>
            <person name="Halakuc P."/>
            <person name="Pipaliya S.V."/>
            <person name="Vacek V."/>
            <person name="Brzon O."/>
            <person name="Soukal P."/>
            <person name="Eme L."/>
            <person name="Dacks J.B."/>
            <person name="Karnkowska A."/>
            <person name="Elias M."/>
            <person name="Hampl V."/>
        </authorList>
    </citation>
    <scope>NUCLEOTIDE SEQUENCE [LARGE SCALE GENOMIC DNA]</scope>
    <source>
        <strain evidence="4">NAU3</strain>
        <tissue evidence="4">Gut</tissue>
    </source>
</reference>
<gene>
    <name evidence="4" type="ORF">BLNAU_5496</name>
</gene>
<dbReference type="GO" id="GO:0003925">
    <property type="term" value="F:G protein activity"/>
    <property type="evidence" value="ECO:0007669"/>
    <property type="project" value="UniProtKB-EC"/>
</dbReference>
<feature type="compositionally biased region" description="Polar residues" evidence="3">
    <location>
        <begin position="152"/>
        <end position="161"/>
    </location>
</feature>
<proteinExistence type="predicted"/>
<dbReference type="PRINTS" id="PR00449">
    <property type="entry name" value="RASTRNSFRMNG"/>
</dbReference>
<keyword evidence="2" id="KW-0342">GTP-binding</keyword>
<dbReference type="InterPro" id="IPR005225">
    <property type="entry name" value="Small_GTP-bd"/>
</dbReference>
<evidence type="ECO:0000313" key="4">
    <source>
        <dbReference type="EMBL" id="KAK2959447.1"/>
    </source>
</evidence>
<dbReference type="CDD" id="cd00157">
    <property type="entry name" value="Rho"/>
    <property type="match status" value="1"/>
</dbReference>
<dbReference type="PANTHER" id="PTHR24072">
    <property type="entry name" value="RHO FAMILY GTPASE"/>
    <property type="match status" value="1"/>
</dbReference>
<dbReference type="EMBL" id="JARBJD010000029">
    <property type="protein sequence ID" value="KAK2959447.1"/>
    <property type="molecule type" value="Genomic_DNA"/>
</dbReference>
<dbReference type="SMART" id="SM00173">
    <property type="entry name" value="RAS"/>
    <property type="match status" value="1"/>
</dbReference>
<dbReference type="SUPFAM" id="SSF52540">
    <property type="entry name" value="P-loop containing nucleoside triphosphate hydrolases"/>
    <property type="match status" value="1"/>
</dbReference>
<evidence type="ECO:0000256" key="1">
    <source>
        <dbReference type="ARBA" id="ARBA00022741"/>
    </source>
</evidence>
<dbReference type="SMART" id="SM00174">
    <property type="entry name" value="RHO"/>
    <property type="match status" value="1"/>
</dbReference>
<dbReference type="Pfam" id="PF00071">
    <property type="entry name" value="Ras"/>
    <property type="match status" value="1"/>
</dbReference>
<dbReference type="InterPro" id="IPR001806">
    <property type="entry name" value="Small_GTPase"/>
</dbReference>
<dbReference type="PROSITE" id="PS51420">
    <property type="entry name" value="RHO"/>
    <property type="match status" value="1"/>
</dbReference>
<evidence type="ECO:0000256" key="3">
    <source>
        <dbReference type="SAM" id="MobiDB-lite"/>
    </source>
</evidence>
<evidence type="ECO:0000256" key="2">
    <source>
        <dbReference type="ARBA" id="ARBA00023134"/>
    </source>
</evidence>
<keyword evidence="4" id="KW-0378">Hydrolase</keyword>
<feature type="region of interest" description="Disordered" evidence="3">
    <location>
        <begin position="131"/>
        <end position="161"/>
    </location>
</feature>
<dbReference type="PROSITE" id="PS51421">
    <property type="entry name" value="RAS"/>
    <property type="match status" value="1"/>
</dbReference>
<protein>
    <submittedName>
        <fullName evidence="4">Transforming protein RhoA</fullName>
        <ecNumber evidence="4">3.6.5.2</ecNumber>
    </submittedName>
</protein>
<dbReference type="InterPro" id="IPR003578">
    <property type="entry name" value="Small_GTPase_Rho"/>
</dbReference>
<accession>A0ABQ9Y6Q9</accession>
<evidence type="ECO:0000313" key="5">
    <source>
        <dbReference type="Proteomes" id="UP001281761"/>
    </source>
</evidence>
<keyword evidence="5" id="KW-1185">Reference proteome</keyword>
<sequence length="350" mass="39535">MFSHPPPGTPIDASVSSNDFFEDVKHLVSDVKTLKERNETLQNRVDQLESDRETLNQKHGVQQTQFDLQNEKFTLSQSDMERLKKEIEEARMSITQQKQEIERSAQKIVLQNQLISQLKTQLQQQNEMISGLTTRTEREKKTNEEERTSTKQQPKTQINSAQSTNVIEAKVVCAGGRDTGQSYILRYYTYTFAYFYETSIEVDGKKVNLTLWDTAGTEEYDQLRPFSYESADVFMLFFSVISEESFKRIETFWIPDISEYLNDCPVVLVGTHSDARASPPDGVTLVSKEQAEQLVEKLKLFGYVECSATTKEGLPEAFEAAARAALRKALSGDASTCGTCSKGGCGCEIM</sequence>
<comment type="caution">
    <text evidence="4">The sequence shown here is derived from an EMBL/GenBank/DDBJ whole genome shotgun (WGS) entry which is preliminary data.</text>
</comment>
<dbReference type="PROSITE" id="PS51419">
    <property type="entry name" value="RAB"/>
    <property type="match status" value="1"/>
</dbReference>
<dbReference type="InterPro" id="IPR027417">
    <property type="entry name" value="P-loop_NTPase"/>
</dbReference>
<dbReference type="EC" id="3.6.5.2" evidence="4"/>
<dbReference type="SMART" id="SM00175">
    <property type="entry name" value="RAB"/>
    <property type="match status" value="1"/>
</dbReference>
<organism evidence="4 5">
    <name type="scientific">Blattamonas nauphoetae</name>
    <dbReference type="NCBI Taxonomy" id="2049346"/>
    <lineage>
        <taxon>Eukaryota</taxon>
        <taxon>Metamonada</taxon>
        <taxon>Preaxostyla</taxon>
        <taxon>Oxymonadida</taxon>
        <taxon>Blattamonas</taxon>
    </lineage>
</organism>
<dbReference type="Proteomes" id="UP001281761">
    <property type="component" value="Unassembled WGS sequence"/>
</dbReference>
<keyword evidence="1" id="KW-0547">Nucleotide-binding</keyword>
<dbReference type="NCBIfam" id="TIGR00231">
    <property type="entry name" value="small_GTP"/>
    <property type="match status" value="1"/>
</dbReference>
<name>A0ABQ9Y6Q9_9EUKA</name>